<name>A0A3P6V669_LITSI</name>
<keyword evidence="9" id="KW-0677">Repeat</keyword>
<evidence type="ECO:0000256" key="10">
    <source>
        <dbReference type="ARBA" id="ARBA00023242"/>
    </source>
</evidence>
<dbReference type="AlphaFoldDB" id="A0A3P6V669"/>
<keyword evidence="10" id="KW-0539">Nucleus</keyword>
<dbReference type="PROSITE" id="PS50082">
    <property type="entry name" value="WD_REPEATS_2"/>
    <property type="match status" value="4"/>
</dbReference>
<dbReference type="GO" id="GO:0005737">
    <property type="term" value="C:cytoplasm"/>
    <property type="evidence" value="ECO:0007669"/>
    <property type="project" value="UniProtKB-SubCell"/>
</dbReference>
<evidence type="ECO:0000256" key="11">
    <source>
        <dbReference type="PROSITE-ProRule" id="PRU00221"/>
    </source>
</evidence>
<dbReference type="Proteomes" id="UP000277928">
    <property type="component" value="Unassembled WGS sequence"/>
</dbReference>
<reference evidence="12 13" key="1">
    <citation type="submission" date="2018-08" db="EMBL/GenBank/DDBJ databases">
        <authorList>
            <person name="Laetsch R D."/>
            <person name="Stevens L."/>
            <person name="Kumar S."/>
            <person name="Blaxter L. M."/>
        </authorList>
    </citation>
    <scope>NUCLEOTIDE SEQUENCE [LARGE SCALE GENOMIC DNA]</scope>
</reference>
<dbReference type="EMBL" id="UYRX01000717">
    <property type="protein sequence ID" value="VDK85664.1"/>
    <property type="molecule type" value="Genomic_DNA"/>
</dbReference>
<feature type="repeat" description="WD" evidence="11">
    <location>
        <begin position="348"/>
        <end position="380"/>
    </location>
</feature>
<dbReference type="SUPFAM" id="SSF50978">
    <property type="entry name" value="WD40 repeat-like"/>
    <property type="match status" value="2"/>
</dbReference>
<proteinExistence type="inferred from homology"/>
<evidence type="ECO:0000256" key="7">
    <source>
        <dbReference type="ARBA" id="ARBA00022574"/>
    </source>
</evidence>
<dbReference type="SMART" id="SM00320">
    <property type="entry name" value="WD40"/>
    <property type="match status" value="9"/>
</dbReference>
<dbReference type="UniPathway" id="UPA00988"/>
<dbReference type="STRING" id="42156.A0A3P6V669"/>
<evidence type="ECO:0000256" key="8">
    <source>
        <dbReference type="ARBA" id="ARBA00022694"/>
    </source>
</evidence>
<keyword evidence="13" id="KW-1185">Reference proteome</keyword>
<keyword evidence="6" id="KW-0963">Cytoplasm</keyword>
<dbReference type="OrthoDB" id="27911at2759"/>
<evidence type="ECO:0000313" key="12">
    <source>
        <dbReference type="EMBL" id="VDK85664.1"/>
    </source>
</evidence>
<dbReference type="PROSITE" id="PS50294">
    <property type="entry name" value="WD_REPEATS_REGION"/>
    <property type="match status" value="2"/>
</dbReference>
<comment type="pathway">
    <text evidence="3">tRNA modification; 5-methoxycarbonylmethyl-2-thiouridine-tRNA biosynthesis.</text>
</comment>
<dbReference type="GO" id="GO:0033588">
    <property type="term" value="C:elongator holoenzyme complex"/>
    <property type="evidence" value="ECO:0007669"/>
    <property type="project" value="InterPro"/>
</dbReference>
<feature type="repeat" description="WD" evidence="11">
    <location>
        <begin position="445"/>
        <end position="476"/>
    </location>
</feature>
<dbReference type="InterPro" id="IPR015943">
    <property type="entry name" value="WD40/YVTN_repeat-like_dom_sf"/>
</dbReference>
<dbReference type="Pfam" id="PF00400">
    <property type="entry name" value="WD40"/>
    <property type="match status" value="6"/>
</dbReference>
<feature type="repeat" description="WD" evidence="11">
    <location>
        <begin position="710"/>
        <end position="741"/>
    </location>
</feature>
<dbReference type="SUPFAM" id="SSF50974">
    <property type="entry name" value="Nitrous oxide reductase, N-terminal domain"/>
    <property type="match status" value="1"/>
</dbReference>
<comment type="subcellular location">
    <subcellularLocation>
        <location evidence="2">Cytoplasm</location>
    </subcellularLocation>
    <subcellularLocation>
        <location evidence="1">Nucleus</location>
    </subcellularLocation>
</comment>
<gene>
    <name evidence="12" type="ORF">NLS_LOCUS7236</name>
</gene>
<organism evidence="12 13">
    <name type="scientific">Litomosoides sigmodontis</name>
    <name type="common">Filarial nematode worm</name>
    <dbReference type="NCBI Taxonomy" id="42156"/>
    <lineage>
        <taxon>Eukaryota</taxon>
        <taxon>Metazoa</taxon>
        <taxon>Ecdysozoa</taxon>
        <taxon>Nematoda</taxon>
        <taxon>Chromadorea</taxon>
        <taxon>Rhabditida</taxon>
        <taxon>Spirurina</taxon>
        <taxon>Spiruromorpha</taxon>
        <taxon>Filarioidea</taxon>
        <taxon>Onchocercidae</taxon>
        <taxon>Litomosoides</taxon>
    </lineage>
</organism>
<comment type="similarity">
    <text evidence="4">Belongs to the WD repeat ELP2 family.</text>
</comment>
<dbReference type="GO" id="GO:0005634">
    <property type="term" value="C:nucleus"/>
    <property type="evidence" value="ECO:0007669"/>
    <property type="project" value="UniProtKB-SubCell"/>
</dbReference>
<dbReference type="GO" id="GO:0002098">
    <property type="term" value="P:tRNA wobble uridine modification"/>
    <property type="evidence" value="ECO:0007669"/>
    <property type="project" value="InterPro"/>
</dbReference>
<evidence type="ECO:0000313" key="13">
    <source>
        <dbReference type="Proteomes" id="UP000277928"/>
    </source>
</evidence>
<dbReference type="OMA" id="NPRSHCL"/>
<keyword evidence="7 11" id="KW-0853">WD repeat</keyword>
<dbReference type="InterPro" id="IPR001680">
    <property type="entry name" value="WD40_rpt"/>
</dbReference>
<evidence type="ECO:0000256" key="4">
    <source>
        <dbReference type="ARBA" id="ARBA00005881"/>
    </source>
</evidence>
<evidence type="ECO:0000256" key="2">
    <source>
        <dbReference type="ARBA" id="ARBA00004496"/>
    </source>
</evidence>
<dbReference type="PANTHER" id="PTHR44111:SF1">
    <property type="entry name" value="ELONGATOR COMPLEX PROTEIN 2"/>
    <property type="match status" value="1"/>
</dbReference>
<keyword evidence="8" id="KW-0819">tRNA processing</keyword>
<dbReference type="InterPro" id="IPR011045">
    <property type="entry name" value="N2O_reductase_N"/>
</dbReference>
<evidence type="ECO:0000256" key="1">
    <source>
        <dbReference type="ARBA" id="ARBA00004123"/>
    </source>
</evidence>
<dbReference type="Gene3D" id="2.130.10.10">
    <property type="entry name" value="YVTN repeat-like/Quinoprotein amine dehydrogenase"/>
    <property type="match status" value="4"/>
</dbReference>
<evidence type="ECO:0000256" key="3">
    <source>
        <dbReference type="ARBA" id="ARBA00005043"/>
    </source>
</evidence>
<sequence length="856" mass="95576">MKFLEINRRVMAALLPCDPEKMSCSQKTDAVDEEVSECKIDMTFMGRGCQKCTKCMAWSKVINIVAFASAGNVCFVVPKQNNQCTAVENAVKAHDFPITCLRFASWYQYSDFGMDYLITGAANGTIRLWGVRKGRKVHAELIIDIGNAATKCPVNCCAASVFSEAKKDIIVVAYAIPDGVLVAEQIIVNRELMEVAEKQSYDRVIFQPAFIISVAVHIMPNGNVLFILGTTSSNVEVICAKFSHIVSFNICVPGMFSHLSFQSSQLQKTITLQGHTDWIGSIDILSYENDIWVASGGQESIRLWRFDVSQGNEMCTNTDPQLKAQFTLFDYETKVITCTINVTLEGVLNAHDDWICSVEWHPSKLQLLSASNDKTIIIWESSEAAAGLWFDSVRVGDVGGQAAGFLGACFSPDGCTILAYSYFGGFYSWQMEKEGSDYWKSVSTFGGHSGQVRDITWDPTGSYLLSTSYDQTTRCYAPSVNHGVISEIARPQVHGYDLTCIASVSSSCFVSGADEKILRVFAAPHGFVERLEAVSKYDYRKLFPDSTQIVQHNAAIPALGLSNKIIDNVNIRGKENLAAENTAGGSDTFAKGVPVEECLMQDTLWPEIHKLYGHGFELFTVASNHSGTLISSSCKASRPENAVIIIWDTKEWRPRCELQCHRLTVAQMAFSNSDSFLLSVSRDRTFAISVCSSQDPFEWKLLLTSEQKYSKVHSRIIWTCAWAPDDKYFVTGARDKKLCLWRFDGNDIQLIVQMKYVSAVTAVDFLPKLWNKHYILAVGFENGEIEIEKWNFDQDDINNSDKCMIRWLAHSETVNRLKFRPKEGSWLNSDDVNDNIWELASASNDHSVTVHQLSLL</sequence>
<dbReference type="InterPro" id="IPR036322">
    <property type="entry name" value="WD40_repeat_dom_sf"/>
</dbReference>
<accession>A0A3P6V669</accession>
<evidence type="ECO:0000256" key="9">
    <source>
        <dbReference type="ARBA" id="ARBA00022737"/>
    </source>
</evidence>
<evidence type="ECO:0000256" key="6">
    <source>
        <dbReference type="ARBA" id="ARBA00022490"/>
    </source>
</evidence>
<feature type="repeat" description="WD" evidence="11">
    <location>
        <begin position="116"/>
        <end position="139"/>
    </location>
</feature>
<protein>
    <recommendedName>
        <fullName evidence="5">Elongator complex protein 2</fullName>
    </recommendedName>
</protein>
<dbReference type="InterPro" id="IPR037289">
    <property type="entry name" value="Elp2"/>
</dbReference>
<dbReference type="PANTHER" id="PTHR44111">
    <property type="entry name" value="ELONGATOR COMPLEX PROTEIN 2"/>
    <property type="match status" value="1"/>
</dbReference>
<evidence type="ECO:0000256" key="5">
    <source>
        <dbReference type="ARBA" id="ARBA00020267"/>
    </source>
</evidence>